<keyword evidence="2" id="KW-0067">ATP-binding</keyword>
<organism evidence="2 3">
    <name type="scientific">Chloroflexus aggregans</name>
    <dbReference type="NCBI Taxonomy" id="152260"/>
    <lineage>
        <taxon>Bacteria</taxon>
        <taxon>Bacillati</taxon>
        <taxon>Chloroflexota</taxon>
        <taxon>Chloroflexia</taxon>
        <taxon>Chloroflexales</taxon>
        <taxon>Chloroflexineae</taxon>
        <taxon>Chloroflexaceae</taxon>
        <taxon>Chloroflexus</taxon>
    </lineage>
</organism>
<evidence type="ECO:0000313" key="2">
    <source>
        <dbReference type="EMBL" id="PMP78762.1"/>
    </source>
</evidence>
<feature type="compositionally biased region" description="Basic and acidic residues" evidence="1">
    <location>
        <begin position="1"/>
        <end position="11"/>
    </location>
</feature>
<accession>A0A2J6X342</accession>
<keyword evidence="2" id="KW-0547">Nucleotide-binding</keyword>
<name>A0A2J6X342_9CHLR</name>
<feature type="compositionally biased region" description="Low complexity" evidence="1">
    <location>
        <begin position="23"/>
        <end position="42"/>
    </location>
</feature>
<proteinExistence type="predicted"/>
<evidence type="ECO:0000313" key="3">
    <source>
        <dbReference type="Proteomes" id="UP000243376"/>
    </source>
</evidence>
<protein>
    <submittedName>
        <fullName evidence="2">Helicase</fullName>
    </submittedName>
</protein>
<dbReference type="Proteomes" id="UP000243376">
    <property type="component" value="Unassembled WGS sequence"/>
</dbReference>
<keyword evidence="2" id="KW-0347">Helicase</keyword>
<keyword evidence="2" id="KW-0378">Hydrolase</keyword>
<dbReference type="EMBL" id="PNIQ01000709">
    <property type="protein sequence ID" value="PMP78762.1"/>
    <property type="molecule type" value="Genomic_DNA"/>
</dbReference>
<reference evidence="2 3" key="1">
    <citation type="submission" date="2018-01" db="EMBL/GenBank/DDBJ databases">
        <title>Metagenomic assembled genomes from two thermal pools in the Uzon Caldera, Kamchatka, Russia.</title>
        <authorList>
            <person name="Wilkins L."/>
            <person name="Ettinger C."/>
        </authorList>
    </citation>
    <scope>NUCLEOTIDE SEQUENCE [LARGE SCALE GENOMIC DNA]</scope>
    <source>
        <strain evidence="2">ZAV-02</strain>
    </source>
</reference>
<feature type="non-terminal residue" evidence="2">
    <location>
        <position position="1"/>
    </location>
</feature>
<evidence type="ECO:0000256" key="1">
    <source>
        <dbReference type="SAM" id="MobiDB-lite"/>
    </source>
</evidence>
<dbReference type="AlphaFoldDB" id="A0A2J6X342"/>
<gene>
    <name evidence="2" type="ORF">C0184_10615</name>
</gene>
<comment type="caution">
    <text evidence="2">The sequence shown here is derived from an EMBL/GenBank/DDBJ whole genome shotgun (WGS) entry which is preliminary data.</text>
</comment>
<feature type="region of interest" description="Disordered" evidence="1">
    <location>
        <begin position="1"/>
        <end position="83"/>
    </location>
</feature>
<dbReference type="GO" id="GO:0004386">
    <property type="term" value="F:helicase activity"/>
    <property type="evidence" value="ECO:0007669"/>
    <property type="project" value="UniProtKB-KW"/>
</dbReference>
<sequence>NRYSRPPDRVPPRSNANRPQSITPVEPETPAAAAPSEEPTLPDAEAILARLRQRRSRIATETPRRSESPASGNPTFEPRFQPGDRIICMPYGAGKVRLSLVNGDREILIVDFDEHGELRIDPSVSVVRRLPPEERHNSVEE</sequence>